<reference evidence="1 2" key="1">
    <citation type="submission" date="2016-05" db="EMBL/GenBank/DDBJ databases">
        <title>Comparative analysis of secretome profiles of manganese(II)-oxidizing ascomycete fungi.</title>
        <authorList>
            <consortium name="DOE Joint Genome Institute"/>
            <person name="Zeiner C.A."/>
            <person name="Purvine S.O."/>
            <person name="Zink E.M."/>
            <person name="Wu S."/>
            <person name="Pasa-Tolic L."/>
            <person name="Chaput D.L."/>
            <person name="Haridas S."/>
            <person name="Grigoriev I.V."/>
            <person name="Santelli C.M."/>
            <person name="Hansel C.M."/>
        </authorList>
    </citation>
    <scope>NUCLEOTIDE SEQUENCE [LARGE SCALE GENOMIC DNA]</scope>
    <source>
        <strain evidence="1 2">SRC1lrK2f</strain>
    </source>
</reference>
<gene>
    <name evidence="1" type="ORF">CC77DRAFT_765760</name>
</gene>
<sequence>MWRHTLRVVSIRTTAVPVDYLVSMLLLQATEDSRMISASLKGGWSLDSKKLTASRPESSYVRLTLRHDLLSAHSGLPSTLRCCRCFRKHYRVVSQLECGFELLVLLMGLSWQVWAGPLEREGTPIRRGLFIVLYRNNRWLISVSKNMPESTFQATQCKRETGRAGNNSSL</sequence>
<evidence type="ECO:0000313" key="1">
    <source>
        <dbReference type="EMBL" id="OAG21950.1"/>
    </source>
</evidence>
<dbReference type="GeneID" id="29118712"/>
<dbReference type="VEuPathDB" id="FungiDB:CC77DRAFT_765760"/>
<dbReference type="RefSeq" id="XP_018387371.1">
    <property type="nucleotide sequence ID" value="XM_018533118.1"/>
</dbReference>
<accession>A0A177DRW5</accession>
<dbReference type="AlphaFoldDB" id="A0A177DRW5"/>
<dbReference type="EMBL" id="KV441475">
    <property type="protein sequence ID" value="OAG21950.1"/>
    <property type="molecule type" value="Genomic_DNA"/>
</dbReference>
<name>A0A177DRW5_ALTAL</name>
<keyword evidence="2" id="KW-1185">Reference proteome</keyword>
<protein>
    <submittedName>
        <fullName evidence="1">Uncharacterized protein</fullName>
    </submittedName>
</protein>
<evidence type="ECO:0000313" key="2">
    <source>
        <dbReference type="Proteomes" id="UP000077248"/>
    </source>
</evidence>
<proteinExistence type="predicted"/>
<dbReference type="KEGG" id="aalt:CC77DRAFT_765760"/>
<organism evidence="1 2">
    <name type="scientific">Alternaria alternata</name>
    <name type="common">Alternaria rot fungus</name>
    <name type="synonym">Torula alternata</name>
    <dbReference type="NCBI Taxonomy" id="5599"/>
    <lineage>
        <taxon>Eukaryota</taxon>
        <taxon>Fungi</taxon>
        <taxon>Dikarya</taxon>
        <taxon>Ascomycota</taxon>
        <taxon>Pezizomycotina</taxon>
        <taxon>Dothideomycetes</taxon>
        <taxon>Pleosporomycetidae</taxon>
        <taxon>Pleosporales</taxon>
        <taxon>Pleosporineae</taxon>
        <taxon>Pleosporaceae</taxon>
        <taxon>Alternaria</taxon>
        <taxon>Alternaria sect. Alternaria</taxon>
        <taxon>Alternaria alternata complex</taxon>
    </lineage>
</organism>
<dbReference type="Proteomes" id="UP000077248">
    <property type="component" value="Unassembled WGS sequence"/>
</dbReference>